<comment type="caution">
    <text evidence="2">The sequence shown here is derived from an EMBL/GenBank/DDBJ whole genome shotgun (WGS) entry which is preliminary data.</text>
</comment>
<evidence type="ECO:0000313" key="2">
    <source>
        <dbReference type="EMBL" id="GGY19526.1"/>
    </source>
</evidence>
<keyword evidence="3" id="KW-1185">Reference proteome</keyword>
<evidence type="ECO:0000256" key="1">
    <source>
        <dbReference type="SAM" id="Phobius"/>
    </source>
</evidence>
<keyword evidence="1" id="KW-0812">Transmembrane</keyword>
<name>A0A918P4W6_9NEIS</name>
<gene>
    <name evidence="2" type="ORF">GCM10011289_23880</name>
</gene>
<reference evidence="2" key="1">
    <citation type="journal article" date="2014" name="Int. J. Syst. Evol. Microbiol.">
        <title>Complete genome sequence of Corynebacterium casei LMG S-19264T (=DSM 44701T), isolated from a smear-ripened cheese.</title>
        <authorList>
            <consortium name="US DOE Joint Genome Institute (JGI-PGF)"/>
            <person name="Walter F."/>
            <person name="Albersmeier A."/>
            <person name="Kalinowski J."/>
            <person name="Ruckert C."/>
        </authorList>
    </citation>
    <scope>NUCLEOTIDE SEQUENCE</scope>
    <source>
        <strain evidence="2">KCTC 32182</strain>
    </source>
</reference>
<evidence type="ECO:0000313" key="3">
    <source>
        <dbReference type="Proteomes" id="UP000645257"/>
    </source>
</evidence>
<feature type="transmembrane region" description="Helical" evidence="1">
    <location>
        <begin position="31"/>
        <end position="50"/>
    </location>
</feature>
<dbReference type="AlphaFoldDB" id="A0A918P4W6"/>
<reference evidence="2" key="2">
    <citation type="submission" date="2020-09" db="EMBL/GenBank/DDBJ databases">
        <authorList>
            <person name="Sun Q."/>
            <person name="Kim S."/>
        </authorList>
    </citation>
    <scope>NUCLEOTIDE SEQUENCE</scope>
    <source>
        <strain evidence="2">KCTC 32182</strain>
    </source>
</reference>
<organism evidence="2 3">
    <name type="scientific">Paludibacterium paludis</name>
    <dbReference type="NCBI Taxonomy" id="1225769"/>
    <lineage>
        <taxon>Bacteria</taxon>
        <taxon>Pseudomonadati</taxon>
        <taxon>Pseudomonadota</taxon>
        <taxon>Betaproteobacteria</taxon>
        <taxon>Neisseriales</taxon>
        <taxon>Chromobacteriaceae</taxon>
        <taxon>Paludibacterium</taxon>
    </lineage>
</organism>
<proteinExistence type="predicted"/>
<protein>
    <submittedName>
        <fullName evidence="2">Uncharacterized protein</fullName>
    </submittedName>
</protein>
<accession>A0A918P4W6</accession>
<keyword evidence="1" id="KW-1133">Transmembrane helix</keyword>
<sequence>MTIIFRKQALEQSNARRFGHILLTRSISHSLLTLLFCAIAIVPILFFYVFQ</sequence>
<dbReference type="Proteomes" id="UP000645257">
    <property type="component" value="Unassembled WGS sequence"/>
</dbReference>
<keyword evidence="1" id="KW-0472">Membrane</keyword>
<dbReference type="EMBL" id="BMYX01000013">
    <property type="protein sequence ID" value="GGY19526.1"/>
    <property type="molecule type" value="Genomic_DNA"/>
</dbReference>